<name>A0A1G5SFU2_9PROT</name>
<accession>A0A1G5SFU2</accession>
<reference evidence="1 2" key="1">
    <citation type="submission" date="2016-10" db="EMBL/GenBank/DDBJ databases">
        <authorList>
            <person name="de Groot N.N."/>
        </authorList>
    </citation>
    <scope>NUCLEOTIDE SEQUENCE [LARGE SCALE GENOMIC DNA]</scope>
    <source>
        <strain evidence="1">1</strain>
    </source>
</reference>
<dbReference type="EMBL" id="FMWO01000055">
    <property type="protein sequence ID" value="SCZ85998.1"/>
    <property type="molecule type" value="Genomic_DNA"/>
</dbReference>
<evidence type="ECO:0000313" key="2">
    <source>
        <dbReference type="Proteomes" id="UP000198729"/>
    </source>
</evidence>
<protein>
    <submittedName>
        <fullName evidence="1">Transposase</fullName>
    </submittedName>
</protein>
<keyword evidence="2" id="KW-1185">Reference proteome</keyword>
<gene>
    <name evidence="1" type="ORF">NSMM_470067</name>
</gene>
<evidence type="ECO:0000313" key="1">
    <source>
        <dbReference type="EMBL" id="SCZ85998.1"/>
    </source>
</evidence>
<organism evidence="1 2">
    <name type="scientific">Nitrosomonas mobilis</name>
    <dbReference type="NCBI Taxonomy" id="51642"/>
    <lineage>
        <taxon>Bacteria</taxon>
        <taxon>Pseudomonadati</taxon>
        <taxon>Pseudomonadota</taxon>
        <taxon>Betaproteobacteria</taxon>
        <taxon>Nitrosomonadales</taxon>
        <taxon>Nitrosomonadaceae</taxon>
        <taxon>Nitrosomonas</taxon>
    </lineage>
</organism>
<dbReference type="AlphaFoldDB" id="A0A1G5SFU2"/>
<dbReference type="Proteomes" id="UP000198729">
    <property type="component" value="Unassembled WGS sequence"/>
</dbReference>
<sequence>MTADPSASPERLYSEIGRLKMELDWLKKKSGISQ</sequence>
<proteinExistence type="predicted"/>